<dbReference type="EMBL" id="FMVJ01000013">
    <property type="protein sequence ID" value="SCZ06244.1"/>
    <property type="molecule type" value="Genomic_DNA"/>
</dbReference>
<dbReference type="Proteomes" id="UP000199569">
    <property type="component" value="Unassembled WGS sequence"/>
</dbReference>
<evidence type="ECO:0000313" key="2">
    <source>
        <dbReference type="Proteomes" id="UP000199569"/>
    </source>
</evidence>
<sequence>MSDCLHCEINLLAQERFERGNTDLVETASMIIESLTNLILLALRANDST</sequence>
<dbReference type="RefSeq" id="WP_175493968.1">
    <property type="nucleotide sequence ID" value="NZ_FMVJ01000013.1"/>
</dbReference>
<organism evidence="1 2">
    <name type="scientific">Microvirga guangxiensis</name>
    <dbReference type="NCBI Taxonomy" id="549386"/>
    <lineage>
        <taxon>Bacteria</taxon>
        <taxon>Pseudomonadati</taxon>
        <taxon>Pseudomonadota</taxon>
        <taxon>Alphaproteobacteria</taxon>
        <taxon>Hyphomicrobiales</taxon>
        <taxon>Methylobacteriaceae</taxon>
        <taxon>Microvirga</taxon>
    </lineage>
</organism>
<proteinExistence type="predicted"/>
<dbReference type="AlphaFoldDB" id="A0A1G5L0W8"/>
<name>A0A1G5L0W8_9HYPH</name>
<reference evidence="1 2" key="1">
    <citation type="submission" date="2016-10" db="EMBL/GenBank/DDBJ databases">
        <authorList>
            <person name="de Groot N.N."/>
        </authorList>
    </citation>
    <scope>NUCLEOTIDE SEQUENCE [LARGE SCALE GENOMIC DNA]</scope>
    <source>
        <strain evidence="1 2">CGMCC 1.7666</strain>
    </source>
</reference>
<accession>A0A1G5L0W8</accession>
<evidence type="ECO:0000313" key="1">
    <source>
        <dbReference type="EMBL" id="SCZ06244.1"/>
    </source>
</evidence>
<gene>
    <name evidence="1" type="ORF">SAMN02927923_03782</name>
</gene>
<protein>
    <submittedName>
        <fullName evidence="1">Uncharacterized protein</fullName>
    </submittedName>
</protein>
<keyword evidence="2" id="KW-1185">Reference proteome</keyword>